<dbReference type="PATRIC" id="fig|1218565.3.peg.927"/>
<dbReference type="Proteomes" id="UP000011988">
    <property type="component" value="Unassembled WGS sequence"/>
</dbReference>
<reference evidence="1 2" key="1">
    <citation type="submission" date="2013-01" db="EMBL/GenBank/DDBJ databases">
        <authorList>
            <person name="Harkins D.M."/>
            <person name="Durkin A.S."/>
            <person name="Brinkac L.M."/>
            <person name="Haft D.H."/>
            <person name="Selengut J.D."/>
            <person name="Sanka R."/>
            <person name="DePew J."/>
            <person name="Purushe J."/>
            <person name="Galloway R.L."/>
            <person name="Vinetz J.M."/>
            <person name="Sutton G.G."/>
            <person name="Nierman W.C."/>
            <person name="Fouts D.E."/>
        </authorList>
    </citation>
    <scope>NUCLEOTIDE SEQUENCE [LARGE SCALE GENOMIC DNA]</scope>
    <source>
        <strain evidence="1 2">79601</strain>
    </source>
</reference>
<comment type="caution">
    <text evidence="1">The sequence shown here is derived from an EMBL/GenBank/DDBJ whole genome shotgun (WGS) entry which is preliminary data.</text>
</comment>
<accession>M6DDX5</accession>
<dbReference type="AlphaFoldDB" id="M6DDX5"/>
<organism evidence="1 2">
    <name type="scientific">Leptospira alstonii serovar Sichuan str. 79601</name>
    <dbReference type="NCBI Taxonomy" id="1218565"/>
    <lineage>
        <taxon>Bacteria</taxon>
        <taxon>Pseudomonadati</taxon>
        <taxon>Spirochaetota</taxon>
        <taxon>Spirochaetia</taxon>
        <taxon>Leptospirales</taxon>
        <taxon>Leptospiraceae</taxon>
        <taxon>Leptospira</taxon>
    </lineage>
</organism>
<dbReference type="EMBL" id="ANIK01000016">
    <property type="protein sequence ID" value="EMJ96770.1"/>
    <property type="molecule type" value="Genomic_DNA"/>
</dbReference>
<sequence length="70" mass="8225">MTRIVTGLTTVLEQIQTVRYRIKDFSHVMRQTRELGAEAGCHETGIAARKFTKRELTNLIILLRDLYRKY</sequence>
<protein>
    <submittedName>
        <fullName evidence="1">Uncharacterized protein</fullName>
    </submittedName>
</protein>
<proteinExistence type="predicted"/>
<evidence type="ECO:0000313" key="1">
    <source>
        <dbReference type="EMBL" id="EMJ96770.1"/>
    </source>
</evidence>
<evidence type="ECO:0000313" key="2">
    <source>
        <dbReference type="Proteomes" id="UP000011988"/>
    </source>
</evidence>
<name>M6DDX5_9LEPT</name>
<gene>
    <name evidence="1" type="ORF">LEP1GSC194_4306</name>
</gene>